<name>N6ULX3_DENPD</name>
<reference evidence="1" key="1">
    <citation type="journal article" date="2013" name="Genome Biol.">
        <title>Draft genome of the mountain pine beetle, Dendroctonus ponderosae Hopkins, a major forest pest.</title>
        <authorList>
            <person name="Keeling C.I."/>
            <person name="Yuen M.M."/>
            <person name="Liao N.Y."/>
            <person name="Docking T.R."/>
            <person name="Chan S.K."/>
            <person name="Taylor G.A."/>
            <person name="Palmquist D.L."/>
            <person name="Jackman S.D."/>
            <person name="Nguyen A."/>
            <person name="Li M."/>
            <person name="Henderson H."/>
            <person name="Janes J.K."/>
            <person name="Zhao Y."/>
            <person name="Pandoh P."/>
            <person name="Moore R."/>
            <person name="Sperling F.A."/>
            <person name="Huber D.P."/>
            <person name="Birol I."/>
            <person name="Jones S.J."/>
            <person name="Bohlmann J."/>
        </authorList>
    </citation>
    <scope>NUCLEOTIDE SEQUENCE</scope>
</reference>
<feature type="non-terminal residue" evidence="1">
    <location>
        <position position="1"/>
    </location>
</feature>
<dbReference type="HOGENOM" id="CLU_2906354_0_0_1"/>
<gene>
    <name evidence="1" type="ORF">YQE_00886</name>
</gene>
<sequence length="62" mass="6604">MPSLTSNRTLLALPISATLCCSSSKLPSSTSTLARAYTVAWLVFARKTLEAEIFSLKIGSPT</sequence>
<evidence type="ECO:0000313" key="1">
    <source>
        <dbReference type="EMBL" id="ENN82745.1"/>
    </source>
</evidence>
<organism evidence="1">
    <name type="scientific">Dendroctonus ponderosae</name>
    <name type="common">Mountain pine beetle</name>
    <dbReference type="NCBI Taxonomy" id="77166"/>
    <lineage>
        <taxon>Eukaryota</taxon>
        <taxon>Metazoa</taxon>
        <taxon>Ecdysozoa</taxon>
        <taxon>Arthropoda</taxon>
        <taxon>Hexapoda</taxon>
        <taxon>Insecta</taxon>
        <taxon>Pterygota</taxon>
        <taxon>Neoptera</taxon>
        <taxon>Endopterygota</taxon>
        <taxon>Coleoptera</taxon>
        <taxon>Polyphaga</taxon>
        <taxon>Cucujiformia</taxon>
        <taxon>Curculionidae</taxon>
        <taxon>Scolytinae</taxon>
        <taxon>Dendroctonus</taxon>
    </lineage>
</organism>
<proteinExistence type="predicted"/>
<protein>
    <submittedName>
        <fullName evidence="1">Uncharacterized protein</fullName>
    </submittedName>
</protein>
<accession>N6ULX3</accession>
<dbReference type="EMBL" id="KB738172">
    <property type="protein sequence ID" value="ENN82745.1"/>
    <property type="molecule type" value="Genomic_DNA"/>
</dbReference>
<dbReference type="AlphaFoldDB" id="N6ULX3"/>